<gene>
    <name evidence="2" type="ORF">CBO05P1_220</name>
</gene>
<accession>A0A060N9K9</accession>
<keyword evidence="1" id="KW-1133">Transmembrane helix</keyword>
<keyword evidence="1" id="KW-0472">Membrane</keyword>
<organism evidence="2">
    <name type="scientific">Clostridium botulinum B str. Osaka05</name>
    <dbReference type="NCBI Taxonomy" id="1407017"/>
    <lineage>
        <taxon>Bacteria</taxon>
        <taxon>Bacillati</taxon>
        <taxon>Bacillota</taxon>
        <taxon>Clostridia</taxon>
        <taxon>Eubacteriales</taxon>
        <taxon>Clostridiaceae</taxon>
        <taxon>Clostridium</taxon>
    </lineage>
</organism>
<dbReference type="AlphaFoldDB" id="A0A060N9K9"/>
<dbReference type="HOGENOM" id="CLU_2435603_0_0_9"/>
<dbReference type="Proteomes" id="UP000054164">
    <property type="component" value="Unassembled WGS sequence"/>
</dbReference>
<dbReference type="GO" id="GO:0005524">
    <property type="term" value="F:ATP binding"/>
    <property type="evidence" value="ECO:0007669"/>
    <property type="project" value="UniProtKB-KW"/>
</dbReference>
<keyword evidence="2" id="KW-0067">ATP-binding</keyword>
<reference evidence="2" key="1">
    <citation type="submission" date="2013-10" db="EMBL/GenBank/DDBJ databases">
        <title>Draft genome sequence of Clostridium botulinum type B strain Osaka05.</title>
        <authorList>
            <person name="Sakaguchi Y."/>
            <person name="Hosomi K."/>
            <person name="Uchiyama J."/>
            <person name="Ogura Y."/>
            <person name="Sakaguchi M."/>
            <person name="Kohda T."/>
            <person name="Mukamoto M."/>
            <person name="Misawa N."/>
            <person name="Matsuzaki S."/>
            <person name="Hayashi T."/>
            <person name="Kozaki S."/>
        </authorList>
    </citation>
    <scope>NUCLEOTIDE SEQUENCE</scope>
    <source>
        <strain evidence="2">Osaka05</strain>
    </source>
</reference>
<proteinExistence type="predicted"/>
<feature type="transmembrane region" description="Helical" evidence="1">
    <location>
        <begin position="35"/>
        <end position="53"/>
    </location>
</feature>
<keyword evidence="2" id="KW-0547">Nucleotide-binding</keyword>
<sequence length="90" mass="10163">MNNFQLLLEIGKVYVVGTVVEKTIRAFGSQNKADLIKAFTVICCGCCIILIFLNSFKIVDNFWEGVKYYGNPVNYMKALWIFAKSLVTGQ</sequence>
<protein>
    <submittedName>
        <fullName evidence="2">ATP-binding protein</fullName>
    </submittedName>
</protein>
<dbReference type="RefSeq" id="WP_030032028.1">
    <property type="nucleotide sequence ID" value="NZ_BA000058.1"/>
</dbReference>
<keyword evidence="1" id="KW-0812">Transmembrane</keyword>
<evidence type="ECO:0000256" key="1">
    <source>
        <dbReference type="SAM" id="Phobius"/>
    </source>
</evidence>
<name>A0A060N9K9_CLOBO</name>
<evidence type="ECO:0000313" key="2">
    <source>
        <dbReference type="EMBL" id="BAO04939.1"/>
    </source>
</evidence>
<dbReference type="EMBL" id="BA000058">
    <property type="protein sequence ID" value="BAO04939.1"/>
    <property type="molecule type" value="Genomic_DNA"/>
</dbReference>